<proteinExistence type="predicted"/>
<organism evidence="1 2">
    <name type="scientific">Candidatus Ozemobacter sibiricus</name>
    <dbReference type="NCBI Taxonomy" id="2268124"/>
    <lineage>
        <taxon>Bacteria</taxon>
        <taxon>Candidatus Ozemobacteria</taxon>
        <taxon>Candidatus Ozemobacterales</taxon>
        <taxon>Candidatus Ozemobacteraceae</taxon>
        <taxon>Candidatus Ozemobacter</taxon>
    </lineage>
</organism>
<dbReference type="Proteomes" id="UP000252355">
    <property type="component" value="Unassembled WGS sequence"/>
</dbReference>
<gene>
    <name evidence="1" type="ORF">OZSIB_3919</name>
</gene>
<dbReference type="EMBL" id="QOQW01000010">
    <property type="protein sequence ID" value="RCK79765.1"/>
    <property type="molecule type" value="Genomic_DNA"/>
</dbReference>
<evidence type="ECO:0000313" key="2">
    <source>
        <dbReference type="Proteomes" id="UP000252355"/>
    </source>
</evidence>
<sequence>MAFDEAYAERWVVELEEMAVPLLSRAHLIRNKESTGRPKDQLDLLMLRKQRS</sequence>
<accession>A0A367ZNR5</accession>
<dbReference type="AlphaFoldDB" id="A0A367ZNR5"/>
<name>A0A367ZNR5_9BACT</name>
<evidence type="ECO:0000313" key="1">
    <source>
        <dbReference type="EMBL" id="RCK79765.1"/>
    </source>
</evidence>
<comment type="caution">
    <text evidence="1">The sequence shown here is derived from an EMBL/GenBank/DDBJ whole genome shotgun (WGS) entry which is preliminary data.</text>
</comment>
<reference evidence="1 2" key="1">
    <citation type="submission" date="2018-05" db="EMBL/GenBank/DDBJ databases">
        <title>A metagenomic window into the 2 km-deep terrestrial subsurface aquifer revealed taxonomically and functionally diverse microbial community comprising novel uncultured bacterial lineages.</title>
        <authorList>
            <person name="Kadnikov V.V."/>
            <person name="Mardanov A.V."/>
            <person name="Beletsky A.V."/>
            <person name="Banks D."/>
            <person name="Pimenov N.V."/>
            <person name="Frank Y.A."/>
            <person name="Karnachuk O.V."/>
            <person name="Ravin N.V."/>
        </authorList>
    </citation>
    <scope>NUCLEOTIDE SEQUENCE [LARGE SCALE GENOMIC DNA]</scope>
    <source>
        <strain evidence="1">BY5</strain>
    </source>
</reference>
<protein>
    <submittedName>
        <fullName evidence="1">Uncharacterized protein</fullName>
    </submittedName>
</protein>